<sequence length="81" mass="8249">MSTLESYLEGTWRAGGGEGVPVADALPPGVIQLVAGSIPGLFDLLGGQDHIGFTGSAATAARLRSDPAVPAARRARRPRPA</sequence>
<protein>
    <recommendedName>
        <fullName evidence="3">Phenylacetic acid degradation bifunctional protein PaaZ</fullName>
    </recommendedName>
</protein>
<evidence type="ECO:0000313" key="2">
    <source>
        <dbReference type="Proteomes" id="UP001603978"/>
    </source>
</evidence>
<gene>
    <name evidence="1" type="ORF">ACFLIM_40015</name>
</gene>
<proteinExistence type="predicted"/>
<reference evidence="1 2" key="1">
    <citation type="submission" date="2024-10" db="EMBL/GenBank/DDBJ databases">
        <authorList>
            <person name="Topkara A.R."/>
            <person name="Saygin H."/>
        </authorList>
    </citation>
    <scope>NUCLEOTIDE SEQUENCE [LARGE SCALE GENOMIC DNA]</scope>
    <source>
        <strain evidence="1 2">M3C6</strain>
    </source>
</reference>
<evidence type="ECO:0000313" key="1">
    <source>
        <dbReference type="EMBL" id="MFG1709395.1"/>
    </source>
</evidence>
<dbReference type="RefSeq" id="WP_393174128.1">
    <property type="nucleotide sequence ID" value="NZ_JBICRM010000036.1"/>
</dbReference>
<keyword evidence="2" id="KW-1185">Reference proteome</keyword>
<dbReference type="Proteomes" id="UP001603978">
    <property type="component" value="Unassembled WGS sequence"/>
</dbReference>
<comment type="caution">
    <text evidence="1">The sequence shown here is derived from an EMBL/GenBank/DDBJ whole genome shotgun (WGS) entry which is preliminary data.</text>
</comment>
<dbReference type="EMBL" id="JBICRM010000036">
    <property type="protein sequence ID" value="MFG1709395.1"/>
    <property type="molecule type" value="Genomic_DNA"/>
</dbReference>
<accession>A0ABW7AT48</accession>
<organism evidence="1 2">
    <name type="scientific">Nonomuraea marmarensis</name>
    <dbReference type="NCBI Taxonomy" id="3351344"/>
    <lineage>
        <taxon>Bacteria</taxon>
        <taxon>Bacillati</taxon>
        <taxon>Actinomycetota</taxon>
        <taxon>Actinomycetes</taxon>
        <taxon>Streptosporangiales</taxon>
        <taxon>Streptosporangiaceae</taxon>
        <taxon>Nonomuraea</taxon>
    </lineage>
</organism>
<evidence type="ECO:0008006" key="3">
    <source>
        <dbReference type="Google" id="ProtNLM"/>
    </source>
</evidence>
<name>A0ABW7AT48_9ACTN</name>